<feature type="transmembrane region" description="Helical" evidence="1">
    <location>
        <begin position="158"/>
        <end position="178"/>
    </location>
</feature>
<reference evidence="3" key="1">
    <citation type="journal article" date="2014" name="Int. J. Syst. Evol. Microbiol.">
        <title>Complete genome sequence of Corynebacterium casei LMG S-19264T (=DSM 44701T), isolated from a smear-ripened cheese.</title>
        <authorList>
            <consortium name="US DOE Joint Genome Institute (JGI-PGF)"/>
            <person name="Walter F."/>
            <person name="Albersmeier A."/>
            <person name="Kalinowski J."/>
            <person name="Ruckert C."/>
        </authorList>
    </citation>
    <scope>NUCLEOTIDE SEQUENCE</scope>
    <source>
        <strain evidence="3">CGMCC 1.12181</strain>
    </source>
</reference>
<evidence type="ECO:0000259" key="2">
    <source>
        <dbReference type="Pfam" id="PF13386"/>
    </source>
</evidence>
<proteinExistence type="predicted"/>
<accession>A0A917CIS1</accession>
<reference evidence="3" key="2">
    <citation type="submission" date="2020-09" db="EMBL/GenBank/DDBJ databases">
        <authorList>
            <person name="Sun Q."/>
            <person name="Zhou Y."/>
        </authorList>
    </citation>
    <scope>NUCLEOTIDE SEQUENCE</scope>
    <source>
        <strain evidence="3">CGMCC 1.12181</strain>
    </source>
</reference>
<feature type="transmembrane region" description="Helical" evidence="1">
    <location>
        <begin position="190"/>
        <end position="212"/>
    </location>
</feature>
<feature type="transmembrane region" description="Helical" evidence="1">
    <location>
        <begin position="130"/>
        <end position="152"/>
    </location>
</feature>
<evidence type="ECO:0000313" key="4">
    <source>
        <dbReference type="Proteomes" id="UP000605253"/>
    </source>
</evidence>
<keyword evidence="1" id="KW-1133">Transmembrane helix</keyword>
<protein>
    <submittedName>
        <fullName evidence="3">Cytochrome biogenesis protein</fullName>
    </submittedName>
</protein>
<organism evidence="3 4">
    <name type="scientific">Marinicella pacifica</name>
    <dbReference type="NCBI Taxonomy" id="1171543"/>
    <lineage>
        <taxon>Bacteria</taxon>
        <taxon>Pseudomonadati</taxon>
        <taxon>Pseudomonadota</taxon>
        <taxon>Gammaproteobacteria</taxon>
        <taxon>Lysobacterales</taxon>
        <taxon>Marinicellaceae</taxon>
        <taxon>Marinicella</taxon>
    </lineage>
</organism>
<feature type="transmembrane region" description="Helical" evidence="1">
    <location>
        <begin position="6"/>
        <end position="29"/>
    </location>
</feature>
<dbReference type="PANTHER" id="PTHR42208:SF1">
    <property type="entry name" value="HEAVY METAL TRANSPORTER"/>
    <property type="match status" value="1"/>
</dbReference>
<keyword evidence="1" id="KW-0812">Transmembrane</keyword>
<keyword evidence="1" id="KW-0472">Membrane</keyword>
<evidence type="ECO:0000256" key="1">
    <source>
        <dbReference type="SAM" id="Phobius"/>
    </source>
</evidence>
<dbReference type="InterPro" id="IPR039447">
    <property type="entry name" value="UreH-like_TM_dom"/>
</dbReference>
<dbReference type="RefSeq" id="WP_188364211.1">
    <property type="nucleotide sequence ID" value="NZ_BAABJF010000032.1"/>
</dbReference>
<name>A0A917CIS1_9GAMM</name>
<feature type="transmembrane region" description="Helical" evidence="1">
    <location>
        <begin position="41"/>
        <end position="59"/>
    </location>
</feature>
<comment type="caution">
    <text evidence="3">The sequence shown here is derived from an EMBL/GenBank/DDBJ whole genome shotgun (WGS) entry which is preliminary data.</text>
</comment>
<keyword evidence="4" id="KW-1185">Reference proteome</keyword>
<dbReference type="PANTHER" id="PTHR42208">
    <property type="entry name" value="HEAVY METAL TRANSPORTER-RELATED"/>
    <property type="match status" value="1"/>
</dbReference>
<dbReference type="Pfam" id="PF13386">
    <property type="entry name" value="DsbD_2"/>
    <property type="match status" value="1"/>
</dbReference>
<dbReference type="EMBL" id="BMEO01000002">
    <property type="protein sequence ID" value="GGF87815.1"/>
    <property type="molecule type" value="Genomic_DNA"/>
</dbReference>
<dbReference type="Proteomes" id="UP000605253">
    <property type="component" value="Unassembled WGS sequence"/>
</dbReference>
<feature type="domain" description="Urease accessory protein UreH-like transmembrane" evidence="2">
    <location>
        <begin position="7"/>
        <end position="205"/>
    </location>
</feature>
<gene>
    <name evidence="3" type="ORF">GCM10011365_06180</name>
</gene>
<sequence>MAFLTPLIIGFFSGFHCIAMCGGLCAALCHKQNTHQVLITNLGRVATYTLLGAVFAGLVQGASLSVPMIEWGVWLRMLMGVMLVLTAAVLFFKNHRLLTIQKSLPGWSKVSTRLKALQNRHNSAASFMKGMLWGLIPCGLLYGMLIIAATTANLFDGMQFMLFFGLGTVLPLLGSQWLIRKMMQRGSMDFWRRAAAVFVLIVGVWVLLAPWFSHGLIPTNNPYFYQLSAVLDMCIP</sequence>
<evidence type="ECO:0000313" key="3">
    <source>
        <dbReference type="EMBL" id="GGF87815.1"/>
    </source>
</evidence>
<feature type="transmembrane region" description="Helical" evidence="1">
    <location>
        <begin position="71"/>
        <end position="92"/>
    </location>
</feature>
<dbReference type="AlphaFoldDB" id="A0A917CIS1"/>